<name>A0A4U7JEE9_9FIRM</name>
<gene>
    <name evidence="6" type="ORF">EHE19_018560</name>
</gene>
<proteinExistence type="predicted"/>
<dbReference type="GO" id="GO:0016020">
    <property type="term" value="C:membrane"/>
    <property type="evidence" value="ECO:0007669"/>
    <property type="project" value="UniProtKB-SubCell"/>
</dbReference>
<keyword evidence="4" id="KW-0472">Membrane</keyword>
<dbReference type="KEGG" id="rher:EHE19_018560"/>
<evidence type="ECO:0000259" key="5">
    <source>
        <dbReference type="Pfam" id="PF04932"/>
    </source>
</evidence>
<organism evidence="6 7">
    <name type="scientific">Ruminiclostridium herbifermentans</name>
    <dbReference type="NCBI Taxonomy" id="2488810"/>
    <lineage>
        <taxon>Bacteria</taxon>
        <taxon>Bacillati</taxon>
        <taxon>Bacillota</taxon>
        <taxon>Clostridia</taxon>
        <taxon>Eubacteriales</taxon>
        <taxon>Oscillospiraceae</taxon>
        <taxon>Ruminiclostridium</taxon>
    </lineage>
</organism>
<keyword evidence="6" id="KW-0436">Ligase</keyword>
<evidence type="ECO:0000256" key="4">
    <source>
        <dbReference type="ARBA" id="ARBA00023136"/>
    </source>
</evidence>
<dbReference type="Proteomes" id="UP000306409">
    <property type="component" value="Chromosome"/>
</dbReference>
<dbReference type="AlphaFoldDB" id="A0A4U7JEE9"/>
<dbReference type="Pfam" id="PF04932">
    <property type="entry name" value="Wzy_C"/>
    <property type="match status" value="1"/>
</dbReference>
<dbReference type="InterPro" id="IPR051533">
    <property type="entry name" value="WaaL-like"/>
</dbReference>
<dbReference type="InterPro" id="IPR007016">
    <property type="entry name" value="O-antigen_ligase-rel_domated"/>
</dbReference>
<dbReference type="GO" id="GO:0016874">
    <property type="term" value="F:ligase activity"/>
    <property type="evidence" value="ECO:0007669"/>
    <property type="project" value="UniProtKB-KW"/>
</dbReference>
<dbReference type="PANTHER" id="PTHR37422">
    <property type="entry name" value="TEICHURONIC ACID BIOSYNTHESIS PROTEIN TUAE"/>
    <property type="match status" value="1"/>
</dbReference>
<comment type="subcellular location">
    <subcellularLocation>
        <location evidence="1">Membrane</location>
        <topology evidence="1">Multi-pass membrane protein</topology>
    </subcellularLocation>
</comment>
<evidence type="ECO:0000256" key="2">
    <source>
        <dbReference type="ARBA" id="ARBA00022692"/>
    </source>
</evidence>
<reference evidence="6 7" key="1">
    <citation type="submission" date="2020-09" db="EMBL/GenBank/DDBJ databases">
        <title>Characterization and genome sequencing of Ruminiclostridium sp. nov. MA18.</title>
        <authorList>
            <person name="Rettenmaier R."/>
            <person name="Kowollik M.-L."/>
            <person name="Liebl W."/>
            <person name="Zverlov V."/>
        </authorList>
    </citation>
    <scope>NUCLEOTIDE SEQUENCE [LARGE SCALE GENOMIC DNA]</scope>
    <source>
        <strain evidence="6 7">MA18</strain>
    </source>
</reference>
<keyword evidence="7" id="KW-1185">Reference proteome</keyword>
<evidence type="ECO:0000313" key="6">
    <source>
        <dbReference type="EMBL" id="QNU66809.1"/>
    </source>
</evidence>
<accession>A0A4U7JEE9</accession>
<evidence type="ECO:0000313" key="7">
    <source>
        <dbReference type="Proteomes" id="UP000306409"/>
    </source>
</evidence>
<evidence type="ECO:0000256" key="1">
    <source>
        <dbReference type="ARBA" id="ARBA00004141"/>
    </source>
</evidence>
<protein>
    <submittedName>
        <fullName evidence="6">O-antigen ligase family protein</fullName>
    </submittedName>
</protein>
<dbReference type="OrthoDB" id="1762823at2"/>
<feature type="domain" description="O-antigen ligase-related" evidence="5">
    <location>
        <begin position="449"/>
        <end position="524"/>
    </location>
</feature>
<sequence>MSKHKKAVANDSFIKLIPLALILLIIPMIVYMKPITIEGITSEFYPTETVFDFFSYYKALWFKVFTVLSFFFIVFYAYNKKINFKLNYCFIPLIVYFLLSLLSSSFSEYHDIAYNGFIDRFEGFWVIACYFIVCFIAAHFITFEKDIKLLFGSLGICTFILCILGISQFFGYDFLQTSFMKHAMLPSEYESLTKSLEFAFPTKYVYLTLFNPNYVGSFCSMVLPICIIILLLSKNKYIKIFSGILSALVLITLIFCRSSTGYIGVFTSMLFVVVLLRKKILKYWIPVLVVVICCTGVLVILNYNYSGIITNELSNFLPKQADEPELVKGKYKRLTDMTLDGNKMTIYMNGTPLNVIFDNQDSTLSFLDESGKDVNLRTTDDNKDFLNFKHTQYIGLTISINGATFKISAPNTSYYVTIDNTGSFKFVNSAGKPVDIKTAESFGFEGYEKFASNRGYIWSRSIPLMKDTFLLGHGPDTYTIYFPQNDFKGKIMTFKKANTLVDKPHNMYLHMAINTGVVSLIAFLVFVVWYIVQSFRLYFRPKDSDNFYYMAGIACLLSVIGFLVCGLGNDSNINVSPIFWILIGMGIACNRLYSKTVVGEAVQQQFPQNRKK</sequence>
<keyword evidence="3" id="KW-1133">Transmembrane helix</keyword>
<evidence type="ECO:0000256" key="3">
    <source>
        <dbReference type="ARBA" id="ARBA00022989"/>
    </source>
</evidence>
<dbReference type="PANTHER" id="PTHR37422:SF13">
    <property type="entry name" value="LIPOPOLYSACCHARIDE BIOSYNTHESIS PROTEIN PA4999-RELATED"/>
    <property type="match status" value="1"/>
</dbReference>
<keyword evidence="2" id="KW-0812">Transmembrane</keyword>
<dbReference type="RefSeq" id="WP_137698633.1">
    <property type="nucleotide sequence ID" value="NZ_CP061336.1"/>
</dbReference>
<dbReference type="EMBL" id="CP061336">
    <property type="protein sequence ID" value="QNU66809.1"/>
    <property type="molecule type" value="Genomic_DNA"/>
</dbReference>